<dbReference type="GO" id="GO:0006935">
    <property type="term" value="P:chemotaxis"/>
    <property type="evidence" value="ECO:0007669"/>
    <property type="project" value="InterPro"/>
</dbReference>
<evidence type="ECO:0000313" key="2">
    <source>
        <dbReference type="EMBL" id="BAU50026.1"/>
    </source>
</evidence>
<dbReference type="AlphaFoldDB" id="A0A1C7AFE5"/>
<keyword evidence="3" id="KW-1185">Reference proteome</keyword>
<dbReference type="SUPFAM" id="SSF50341">
    <property type="entry name" value="CheW-like"/>
    <property type="match status" value="1"/>
</dbReference>
<dbReference type="EMBL" id="AP014936">
    <property type="protein sequence ID" value="BAU50026.1"/>
    <property type="molecule type" value="Genomic_DNA"/>
</dbReference>
<dbReference type="SMART" id="SM00260">
    <property type="entry name" value="CheW"/>
    <property type="match status" value="1"/>
</dbReference>
<sequence length="157" mass="16673">MKPIRVHERIHSLEIPLGGFSLLLPSAAIAEVTSYIALDPVPGGASWVLGVFGWRSHAVPVVSFEALLGRPAGAVSASSKLVVFYPLAGRRAWEFFALLSATEPRPRAIDTETAVPAGPAELPDTHYIAAGLRTENGVLAIPDLDAIKALFYPQAAH</sequence>
<dbReference type="OrthoDB" id="5765252at2"/>
<reference evidence="2 3" key="1">
    <citation type="submission" date="2015-08" db="EMBL/GenBank/DDBJ databases">
        <title>Complete genome sequence of Sulfurifustis variabilis.</title>
        <authorList>
            <person name="Miura A."/>
            <person name="Kojima H."/>
            <person name="Fukui M."/>
        </authorList>
    </citation>
    <scope>NUCLEOTIDE SEQUENCE [LARGE SCALE GENOMIC DNA]</scope>
    <source>
        <strain evidence="3">skN76</strain>
    </source>
</reference>
<dbReference type="InterPro" id="IPR036061">
    <property type="entry name" value="CheW-like_dom_sf"/>
</dbReference>
<dbReference type="Proteomes" id="UP000218899">
    <property type="component" value="Chromosome"/>
</dbReference>
<dbReference type="KEGG" id="sva:SVA_3490"/>
<accession>A0A1C7AFE5</accession>
<evidence type="ECO:0000259" key="1">
    <source>
        <dbReference type="PROSITE" id="PS50851"/>
    </source>
</evidence>
<dbReference type="GO" id="GO:0007165">
    <property type="term" value="P:signal transduction"/>
    <property type="evidence" value="ECO:0007669"/>
    <property type="project" value="InterPro"/>
</dbReference>
<dbReference type="Pfam" id="PF01584">
    <property type="entry name" value="CheW"/>
    <property type="match status" value="1"/>
</dbReference>
<dbReference type="InterPro" id="IPR002545">
    <property type="entry name" value="CheW-lke_dom"/>
</dbReference>
<protein>
    <submittedName>
        <fullName evidence="2">Chemotaxis protein CheW</fullName>
    </submittedName>
</protein>
<feature type="domain" description="CheW-like" evidence="1">
    <location>
        <begin position="9"/>
        <end position="153"/>
    </location>
</feature>
<proteinExistence type="predicted"/>
<name>A0A1C7AFE5_9GAMM</name>
<dbReference type="PROSITE" id="PS50851">
    <property type="entry name" value="CHEW"/>
    <property type="match status" value="1"/>
</dbReference>
<organism evidence="2 3">
    <name type="scientific">Sulfurifustis variabilis</name>
    <dbReference type="NCBI Taxonomy" id="1675686"/>
    <lineage>
        <taxon>Bacteria</taxon>
        <taxon>Pseudomonadati</taxon>
        <taxon>Pseudomonadota</taxon>
        <taxon>Gammaproteobacteria</taxon>
        <taxon>Acidiferrobacterales</taxon>
        <taxon>Acidiferrobacteraceae</taxon>
        <taxon>Sulfurifustis</taxon>
    </lineage>
</organism>
<gene>
    <name evidence="2" type="ORF">SVA_3490</name>
</gene>
<dbReference type="RefSeq" id="WP_096462367.1">
    <property type="nucleotide sequence ID" value="NZ_AP014936.1"/>
</dbReference>
<evidence type="ECO:0000313" key="3">
    <source>
        <dbReference type="Proteomes" id="UP000218899"/>
    </source>
</evidence>
<dbReference type="Gene3D" id="2.40.50.180">
    <property type="entry name" value="CheA-289, Domain 4"/>
    <property type="match status" value="1"/>
</dbReference>